<keyword evidence="3" id="KW-1185">Reference proteome</keyword>
<dbReference type="Pfam" id="PF08531">
    <property type="entry name" value="Bac_rhamnosid_N"/>
    <property type="match status" value="1"/>
</dbReference>
<dbReference type="PATRIC" id="fig|1122985.7.peg.2468"/>
<evidence type="ECO:0000313" key="2">
    <source>
        <dbReference type="EMBL" id="KDR51548.1"/>
    </source>
</evidence>
<proteinExistence type="predicted"/>
<protein>
    <submittedName>
        <fullName evidence="2">Alpha-L-rhamnosidase protein</fullName>
    </submittedName>
</protein>
<gene>
    <name evidence="2" type="ORF">HMPREF1991_02382</name>
</gene>
<evidence type="ECO:0000259" key="1">
    <source>
        <dbReference type="Pfam" id="PF08531"/>
    </source>
</evidence>
<dbReference type="Gene3D" id="2.60.120.260">
    <property type="entry name" value="Galactose-binding domain-like"/>
    <property type="match status" value="1"/>
</dbReference>
<dbReference type="AlphaFoldDB" id="A0A069QF90"/>
<dbReference type="InterPro" id="IPR013737">
    <property type="entry name" value="Bac_rhamnosid_N"/>
</dbReference>
<organism evidence="2 3">
    <name type="scientific">Hoylesella loescheii DSM 19665 = JCM 12249 = ATCC 15930</name>
    <dbReference type="NCBI Taxonomy" id="1122985"/>
    <lineage>
        <taxon>Bacteria</taxon>
        <taxon>Pseudomonadati</taxon>
        <taxon>Bacteroidota</taxon>
        <taxon>Bacteroidia</taxon>
        <taxon>Bacteroidales</taxon>
        <taxon>Prevotellaceae</taxon>
        <taxon>Hoylesella</taxon>
    </lineage>
</organism>
<feature type="domain" description="Bacterial alpha-L-rhamnosidase N-terminal" evidence="1">
    <location>
        <begin position="13"/>
        <end position="151"/>
    </location>
</feature>
<sequence length="271" mass="31107">MLWFLRTYKQVDRPRKAYVSVASTGKTQLLVNGMNVSRSLFEPNRNYRDTSVVNIVYDVTPFLGRNRNTISLWYCPSMPHVGRRQVAVNYWGENADGTTFAFRSDESWACRRANRGLLALENEWQDGSDKATPWQVNHADTIPWRSATPFVHSQPTPPATPSRFIPTPRIAKVFSPSHVDVRGDTLTYVFPHHFQGIVRITFRGTRSGENVYINGFHYICNGTTDEQAFCKFNISNTFKVIIHGDKHFRFTHIQNVEALEVKVGLYAIFPF</sequence>
<dbReference type="EMBL" id="JNGW01000104">
    <property type="protein sequence ID" value="KDR51548.1"/>
    <property type="molecule type" value="Genomic_DNA"/>
</dbReference>
<accession>A0A069QF90</accession>
<name>A0A069QF90_HOYLO</name>
<evidence type="ECO:0000313" key="3">
    <source>
        <dbReference type="Proteomes" id="UP000027442"/>
    </source>
</evidence>
<reference evidence="2 3" key="1">
    <citation type="submission" date="2013-08" db="EMBL/GenBank/DDBJ databases">
        <authorList>
            <person name="Weinstock G."/>
            <person name="Sodergren E."/>
            <person name="Wylie T."/>
            <person name="Fulton L."/>
            <person name="Fulton R."/>
            <person name="Fronick C."/>
            <person name="O'Laughlin M."/>
            <person name="Godfrey J."/>
            <person name="Miner T."/>
            <person name="Herter B."/>
            <person name="Appelbaum E."/>
            <person name="Cordes M."/>
            <person name="Lek S."/>
            <person name="Wollam A."/>
            <person name="Pepin K.H."/>
            <person name="Palsikar V.B."/>
            <person name="Mitreva M."/>
            <person name="Wilson R.K."/>
        </authorList>
    </citation>
    <scope>NUCLEOTIDE SEQUENCE [LARGE SCALE GENOMIC DNA]</scope>
    <source>
        <strain evidence="2 3">ATCC 15930</strain>
    </source>
</reference>
<dbReference type="HOGENOM" id="CLU_936447_0_0_10"/>
<dbReference type="Proteomes" id="UP000027442">
    <property type="component" value="Unassembled WGS sequence"/>
</dbReference>
<comment type="caution">
    <text evidence="2">The sequence shown here is derived from an EMBL/GenBank/DDBJ whole genome shotgun (WGS) entry which is preliminary data.</text>
</comment>